<reference evidence="2 3" key="1">
    <citation type="submission" date="2018-01" db="EMBL/GenBank/DDBJ databases">
        <title>The whole genome sequencing and assembly of Halobacillus litoralis ERB031 strain.</title>
        <authorList>
            <person name="Lee S.-J."/>
            <person name="Park M.-K."/>
            <person name="Kim J.-Y."/>
            <person name="Lee Y.-J."/>
            <person name="Yi H."/>
            <person name="Bahn Y.-S."/>
            <person name="Kim J.F."/>
            <person name="Lee D.-W."/>
        </authorList>
    </citation>
    <scope>NUCLEOTIDE SEQUENCE [LARGE SCALE GENOMIC DNA]</scope>
    <source>
        <strain evidence="2 3">ERB 031</strain>
    </source>
</reference>
<dbReference type="AlphaFoldDB" id="A0A410MAM2"/>
<evidence type="ECO:0008006" key="4">
    <source>
        <dbReference type="Google" id="ProtNLM"/>
    </source>
</evidence>
<feature type="compositionally biased region" description="Basic and acidic residues" evidence="1">
    <location>
        <begin position="61"/>
        <end position="77"/>
    </location>
</feature>
<accession>A0A410MAM2</accession>
<proteinExistence type="predicted"/>
<dbReference type="EMBL" id="CP026118">
    <property type="protein sequence ID" value="QAS51716.1"/>
    <property type="molecule type" value="Genomic_DNA"/>
</dbReference>
<evidence type="ECO:0000313" key="3">
    <source>
        <dbReference type="Proteomes" id="UP000287756"/>
    </source>
</evidence>
<dbReference type="Proteomes" id="UP000287756">
    <property type="component" value="Chromosome"/>
</dbReference>
<feature type="region of interest" description="Disordered" evidence="1">
    <location>
        <begin position="1"/>
        <end position="35"/>
    </location>
</feature>
<evidence type="ECO:0000256" key="1">
    <source>
        <dbReference type="SAM" id="MobiDB-lite"/>
    </source>
</evidence>
<evidence type="ECO:0000313" key="2">
    <source>
        <dbReference type="EMBL" id="QAS51716.1"/>
    </source>
</evidence>
<sequence>MFFPHLFQFSGQNEKKGGEGMPKKKKHQAPEGKDKFEVDVDRMINEGMAGGTVKPVYGREQIGEGHEIPEEDSNRYQ</sequence>
<protein>
    <recommendedName>
        <fullName evidence="4">DUF4025 domain-containing protein</fullName>
    </recommendedName>
</protein>
<organism evidence="2 3">
    <name type="scientific">Halobacillus litoralis</name>
    <dbReference type="NCBI Taxonomy" id="45668"/>
    <lineage>
        <taxon>Bacteria</taxon>
        <taxon>Bacillati</taxon>
        <taxon>Bacillota</taxon>
        <taxon>Bacilli</taxon>
        <taxon>Bacillales</taxon>
        <taxon>Bacillaceae</taxon>
        <taxon>Halobacillus</taxon>
    </lineage>
</organism>
<name>A0A410MAM2_9BACI</name>
<dbReference type="KEGG" id="hli:HLI_05455"/>
<feature type="region of interest" description="Disordered" evidence="1">
    <location>
        <begin position="47"/>
        <end position="77"/>
    </location>
</feature>
<gene>
    <name evidence="2" type="ORF">HLI_05455</name>
</gene>
<feature type="compositionally biased region" description="Basic and acidic residues" evidence="1">
    <location>
        <begin position="13"/>
        <end position="35"/>
    </location>
</feature>